<comment type="caution">
    <text evidence="1">The sequence shown here is derived from an EMBL/GenBank/DDBJ whole genome shotgun (WGS) entry which is preliminary data.</text>
</comment>
<proteinExistence type="predicted"/>
<sequence>MATTFDSTFLQHHGIISPTVRIDLPNIVADNVPNYTRLNEEPVMKSCEIPLGIRGVSLQLKIPHYDIVPINSAPPSAVVHSHAIFKAAIQPEKANGTKDFYERCFAEAAAISLFFPDVRSESIRMCMTAWLAANCAADDILEAMPPAVASIALKETILKLQGKKADVSPTNKIASILCFFQEYCIRQLDLSESTAHELGNDISDMCEGMLDELLFRQGISPNNLETYLQFRGRTMGIHPFFTLIRTLHEPVEAEYLSNLQDLQKRVSLVLGLQNDLVGLEKDRRNGETMNAVLVSLKEQAGMDMDHMDMILPRTIQEVCDIHNRCVSAAVEMHKGLHVSLSGDIHDPILETAVLAFADTHLKWCASSKRYQAKVE</sequence>
<name>A0A0A2KUF0_PENIT</name>
<dbReference type="PhylomeDB" id="A0A0A2KUF0"/>
<organism evidence="1 2">
    <name type="scientific">Penicillium italicum</name>
    <name type="common">Blue mold</name>
    <dbReference type="NCBI Taxonomy" id="40296"/>
    <lineage>
        <taxon>Eukaryota</taxon>
        <taxon>Fungi</taxon>
        <taxon>Dikarya</taxon>
        <taxon>Ascomycota</taxon>
        <taxon>Pezizomycotina</taxon>
        <taxon>Eurotiomycetes</taxon>
        <taxon>Eurotiomycetidae</taxon>
        <taxon>Eurotiales</taxon>
        <taxon>Aspergillaceae</taxon>
        <taxon>Penicillium</taxon>
    </lineage>
</organism>
<keyword evidence="2" id="KW-1185">Reference proteome</keyword>
<dbReference type="EMBL" id="JQGA01000927">
    <property type="protein sequence ID" value="KGO71452.1"/>
    <property type="molecule type" value="Genomic_DNA"/>
</dbReference>
<reference evidence="1 2" key="1">
    <citation type="journal article" date="2015" name="Mol. Plant Microbe Interact.">
        <title>Genome, transcriptome, and functional analyses of Penicillium expansum provide new insights into secondary metabolism and pathogenicity.</title>
        <authorList>
            <person name="Ballester A.R."/>
            <person name="Marcet-Houben M."/>
            <person name="Levin E."/>
            <person name="Sela N."/>
            <person name="Selma-Lazaro C."/>
            <person name="Carmona L."/>
            <person name="Wisniewski M."/>
            <person name="Droby S."/>
            <person name="Gonzalez-Candelas L."/>
            <person name="Gabaldon T."/>
        </authorList>
    </citation>
    <scope>NUCLEOTIDE SEQUENCE [LARGE SCALE GENOMIC DNA]</scope>
    <source>
        <strain evidence="1 2">PHI-1</strain>
    </source>
</reference>
<dbReference type="SUPFAM" id="SSF48576">
    <property type="entry name" value="Terpenoid synthases"/>
    <property type="match status" value="1"/>
</dbReference>
<protein>
    <submittedName>
        <fullName evidence="1">Terpenoid synthase</fullName>
    </submittedName>
</protein>
<gene>
    <name evidence="1" type="ORF">PITC_051370</name>
</gene>
<evidence type="ECO:0000313" key="2">
    <source>
        <dbReference type="Proteomes" id="UP000030104"/>
    </source>
</evidence>
<dbReference type="OMA" id="LKWCASS"/>
<evidence type="ECO:0000313" key="1">
    <source>
        <dbReference type="EMBL" id="KGO71452.1"/>
    </source>
</evidence>
<dbReference type="Gene3D" id="1.10.600.10">
    <property type="entry name" value="Farnesyl Diphosphate Synthase"/>
    <property type="match status" value="1"/>
</dbReference>
<dbReference type="InterPro" id="IPR008949">
    <property type="entry name" value="Isoprenoid_synthase_dom_sf"/>
</dbReference>
<dbReference type="Proteomes" id="UP000030104">
    <property type="component" value="Unassembled WGS sequence"/>
</dbReference>
<dbReference type="Pfam" id="PF19086">
    <property type="entry name" value="Terpene_syn_C_2"/>
    <property type="match status" value="1"/>
</dbReference>
<dbReference type="OrthoDB" id="1731983at2759"/>
<dbReference type="AlphaFoldDB" id="A0A0A2KUF0"/>
<dbReference type="HOGENOM" id="CLU_742070_0_0_1"/>
<accession>A0A0A2KUF0</accession>